<accession>F8EVJ9</accession>
<evidence type="ECO:0000313" key="1">
    <source>
        <dbReference type="EMBL" id="AEI38336.1"/>
    </source>
</evidence>
<gene>
    <name evidence="1" type="ordered locus">Zymop_1446</name>
</gene>
<protein>
    <recommendedName>
        <fullName evidence="3">Lipoprotein</fullName>
    </recommendedName>
</protein>
<evidence type="ECO:0000313" key="2">
    <source>
        <dbReference type="Proteomes" id="UP000000491"/>
    </source>
</evidence>
<reference evidence="1 2" key="1">
    <citation type="journal article" date="2011" name="J. Bacteriol.">
        <title>Genome sequence of the ethanol-producing Zymomonas mobilis subsp. pomaceae lectotype strain ATCC 29192.</title>
        <authorList>
            <person name="Kouvelis V.N."/>
            <person name="Davenport K.W."/>
            <person name="Brettin T.S."/>
            <person name="Bruce D."/>
            <person name="Detter C."/>
            <person name="Han C.S."/>
            <person name="Nolan M."/>
            <person name="Tapia R."/>
            <person name="Damoulaki A."/>
            <person name="Kyrpides N.C."/>
            <person name="Typas M.A."/>
            <person name="Pappas K.M."/>
        </authorList>
    </citation>
    <scope>NUCLEOTIDE SEQUENCE [LARGE SCALE GENOMIC DNA]</scope>
    <source>
        <strain evidence="2">ATCC 29192 / DSM 22645 / JCM 10191 / CCUG 17912 / NBRC 13757 / NCIMB 11200 / NRRL B-4491 / Barker I</strain>
    </source>
</reference>
<dbReference type="KEGG" id="zmp:Zymop_1446"/>
<dbReference type="EMBL" id="CP002865">
    <property type="protein sequence ID" value="AEI38336.1"/>
    <property type="molecule type" value="Genomic_DNA"/>
</dbReference>
<dbReference type="PATRIC" id="fig|579138.3.peg.1533"/>
<dbReference type="HOGENOM" id="CLU_1805465_0_0_5"/>
<organism evidence="1 2">
    <name type="scientific">Zymomonas mobilis subsp. pomaceae (strain ATCC 29192 / DSM 22645 / JCM 10191 / CCUG 17912 / NBRC 13757 / NCIMB 11200 / NRRL B-4491 / Barker I)</name>
    <dbReference type="NCBI Taxonomy" id="579138"/>
    <lineage>
        <taxon>Bacteria</taxon>
        <taxon>Pseudomonadati</taxon>
        <taxon>Pseudomonadota</taxon>
        <taxon>Alphaproteobacteria</taxon>
        <taxon>Sphingomonadales</taxon>
        <taxon>Zymomonadaceae</taxon>
        <taxon>Zymomonas</taxon>
    </lineage>
</organism>
<dbReference type="Proteomes" id="UP000000491">
    <property type="component" value="Chromosome"/>
</dbReference>
<dbReference type="AlphaFoldDB" id="F8EVJ9"/>
<evidence type="ECO:0008006" key="3">
    <source>
        <dbReference type="Google" id="ProtNLM"/>
    </source>
</evidence>
<name>F8EVJ9_ZYMMT</name>
<dbReference type="STRING" id="579138.Zymop_1446"/>
<sequence>MFMGLSSFWGIRRFFVILAVILPFTACIETSVYARHDKNEALGNRKWSDLPKGVAISIMPPVKASDGMPKQIVIFGNESCPKSPDEETIIVCRRLPESERYRIPVAMREEDRQIKEEEDKRVHRSWAQRVQDMGLLSAPDMNNPFKGD</sequence>
<proteinExistence type="predicted"/>